<dbReference type="KEGG" id="bpro:PMF13cell1_05142"/>
<dbReference type="Gene3D" id="2.60.120.200">
    <property type="match status" value="1"/>
</dbReference>
<comment type="similarity">
    <text evidence="1 6">Belongs to the glycosyl hydrolase 43 family.</text>
</comment>
<evidence type="ECO:0000256" key="2">
    <source>
        <dbReference type="ARBA" id="ARBA00022801"/>
    </source>
</evidence>
<evidence type="ECO:0000259" key="7">
    <source>
        <dbReference type="Pfam" id="PF17851"/>
    </source>
</evidence>
<dbReference type="PANTHER" id="PTHR42812">
    <property type="entry name" value="BETA-XYLOSIDASE"/>
    <property type="match status" value="1"/>
</dbReference>
<keyword evidence="3 6" id="KW-0326">Glycosidase</keyword>
<dbReference type="InterPro" id="IPR041542">
    <property type="entry name" value="GH43_C2"/>
</dbReference>
<evidence type="ECO:0000256" key="5">
    <source>
        <dbReference type="PIRSR" id="PIRSR606710-2"/>
    </source>
</evidence>
<evidence type="ECO:0000256" key="4">
    <source>
        <dbReference type="PIRSR" id="PIRSR606710-1"/>
    </source>
</evidence>
<dbReference type="SUPFAM" id="SSF75005">
    <property type="entry name" value="Arabinanase/levansucrase/invertase"/>
    <property type="match status" value="1"/>
</dbReference>
<dbReference type="InterPro" id="IPR013320">
    <property type="entry name" value="ConA-like_dom_sf"/>
</dbReference>
<evidence type="ECO:0000256" key="1">
    <source>
        <dbReference type="ARBA" id="ARBA00009865"/>
    </source>
</evidence>
<evidence type="ECO:0000313" key="9">
    <source>
        <dbReference type="Proteomes" id="UP000289794"/>
    </source>
</evidence>
<evidence type="ECO:0000256" key="3">
    <source>
        <dbReference type="ARBA" id="ARBA00023295"/>
    </source>
</evidence>
<dbReference type="InterPro" id="IPR006710">
    <property type="entry name" value="Glyco_hydro_43"/>
</dbReference>
<dbReference type="Gene3D" id="2.115.10.20">
    <property type="entry name" value="Glycosyl hydrolase domain, family 43"/>
    <property type="match status" value="1"/>
</dbReference>
<dbReference type="SUPFAM" id="SSF49899">
    <property type="entry name" value="Concanavalin A-like lectins/glucanases"/>
    <property type="match status" value="1"/>
</dbReference>
<dbReference type="CDD" id="cd18617">
    <property type="entry name" value="GH43_XynB-like"/>
    <property type="match status" value="1"/>
</dbReference>
<dbReference type="InterPro" id="IPR051795">
    <property type="entry name" value="Glycosyl_Hydrlase_43"/>
</dbReference>
<name>A0A4P6M5P8_9FIRM</name>
<dbReference type="AlphaFoldDB" id="A0A4P6M5P8"/>
<feature type="active site" description="Proton acceptor" evidence="4">
    <location>
        <position position="34"/>
    </location>
</feature>
<evidence type="ECO:0000313" key="8">
    <source>
        <dbReference type="EMBL" id="QBE99565.1"/>
    </source>
</evidence>
<dbReference type="Pfam" id="PF17851">
    <property type="entry name" value="GH43_C2"/>
    <property type="match status" value="1"/>
</dbReference>
<dbReference type="Proteomes" id="UP000289794">
    <property type="component" value="Chromosome"/>
</dbReference>
<dbReference type="GO" id="GO:0046556">
    <property type="term" value="F:alpha-L-arabinofuranosidase activity"/>
    <property type="evidence" value="ECO:0007669"/>
    <property type="project" value="UniProtKB-EC"/>
</dbReference>
<dbReference type="GO" id="GO:0005975">
    <property type="term" value="P:carbohydrate metabolic process"/>
    <property type="evidence" value="ECO:0007669"/>
    <property type="project" value="InterPro"/>
</dbReference>
<accession>A0A4P6M5P8</accession>
<feature type="active site" description="Proton donor" evidence="4">
    <location>
        <position position="211"/>
    </location>
</feature>
<dbReference type="PANTHER" id="PTHR42812:SF12">
    <property type="entry name" value="BETA-XYLOSIDASE-RELATED"/>
    <property type="match status" value="1"/>
</dbReference>
<dbReference type="Pfam" id="PF04616">
    <property type="entry name" value="Glyco_hydro_43"/>
    <property type="match status" value="1"/>
</dbReference>
<sequence>MFRDGYIIKNFDHQGKQRERQRFLNPVLPGFYPDPSICRAGEDYYLVCSSFCYFPGLPIFHSRDLVHWNQIGYGITRKEQIDLSGLQHYEGLYAATIRFFEGTFYIVNTRVSNGIEGAQSCRNNFIITAQNPEGPWSDPIWIEGADGIDPSLYFEDGSLWYIGNYENPKGIYAGGGHTGIYLQQLDPETYQFAGERHILWDGEKTYSRALEAPHIYKHADHYYLMAAEGGTSLYHSIVMARSRTLEGPYEPCPRNPVVSHRGFSPVHEITCTGHGDLIRTQNDEWWMVLLGVRPYRGANYNLGRETFLVPVCWEEDGWLRIDNETASVRTTERFPELEEKLFFSDKAADTFESESLSLEWNMLRQECTDFYTVMPEERKLRLYLQPAGLMECTTPSFLGKRQRHFRFQAGTCMEFSGQEWEEAGMALVQSNEHFITFTCRDAGAKNILSLKITADREERTAEEILIDTTIENKVYLWVIGTEKGYYFAWGTEEKKRNVLSTTIEPEILSTQRADGFTGAFVGIYATSNGRASENHADYLWFSYQEIL</sequence>
<proteinExistence type="inferred from homology"/>
<dbReference type="EC" id="3.2.1.55" evidence="8"/>
<evidence type="ECO:0000256" key="6">
    <source>
        <dbReference type="RuleBase" id="RU361187"/>
    </source>
</evidence>
<dbReference type="EMBL" id="CP035945">
    <property type="protein sequence ID" value="QBE99565.1"/>
    <property type="molecule type" value="Genomic_DNA"/>
</dbReference>
<organism evidence="8 9">
    <name type="scientific">Blautia producta</name>
    <dbReference type="NCBI Taxonomy" id="33035"/>
    <lineage>
        <taxon>Bacteria</taxon>
        <taxon>Bacillati</taxon>
        <taxon>Bacillota</taxon>
        <taxon>Clostridia</taxon>
        <taxon>Lachnospirales</taxon>
        <taxon>Lachnospiraceae</taxon>
        <taxon>Blautia</taxon>
    </lineage>
</organism>
<reference evidence="8 9" key="1">
    <citation type="submission" date="2019-01" db="EMBL/GenBank/DDBJ databases">
        <title>PMF-metabolizing Aryl O-demethylase.</title>
        <authorList>
            <person name="Kim M."/>
        </authorList>
    </citation>
    <scope>NUCLEOTIDE SEQUENCE [LARGE SCALE GENOMIC DNA]</scope>
    <source>
        <strain evidence="8 9">PMF1</strain>
    </source>
</reference>
<keyword evidence="2 6" id="KW-0378">Hydrolase</keyword>
<protein>
    <submittedName>
        <fullName evidence="8">Non-reducing end alpha-L-arabinofuranosidase BoGH43B</fullName>
        <ecNumber evidence="8">3.2.1.55</ecNumber>
    </submittedName>
</protein>
<dbReference type="RefSeq" id="WP_243125978.1">
    <property type="nucleotide sequence ID" value="NZ_CP035945.1"/>
</dbReference>
<dbReference type="InterPro" id="IPR023296">
    <property type="entry name" value="Glyco_hydro_beta-prop_sf"/>
</dbReference>
<gene>
    <name evidence="8" type="ORF">PMF13cell1_05142</name>
</gene>
<feature type="domain" description="Beta-xylosidase C-terminal Concanavalin A-like" evidence="7">
    <location>
        <begin position="349"/>
        <end position="544"/>
    </location>
</feature>
<feature type="site" description="Important for catalytic activity, responsible for pKa modulation of the active site Glu and correct orientation of both the proton donor and substrate" evidence="5">
    <location>
        <position position="149"/>
    </location>
</feature>